<accession>A0AAV5N6I8</accession>
<dbReference type="AlphaFoldDB" id="A0AAV5N6I8"/>
<proteinExistence type="predicted"/>
<dbReference type="EMBL" id="BRLH01000007">
    <property type="protein sequence ID" value="GKX56674.1"/>
    <property type="molecule type" value="Genomic_DNA"/>
</dbReference>
<gene>
    <name evidence="1" type="ORF">SOASR030_27860</name>
</gene>
<protein>
    <submittedName>
        <fullName evidence="1">Uncharacterized protein</fullName>
    </submittedName>
</protein>
<sequence length="66" mass="7524">MVWSRLPIAIAGTSPSAFYLRYGERGNREAVKARCVLSNRSRWDGKNGKEGALNIRYKKQEVVLVR</sequence>
<keyword evidence="2" id="KW-1185">Reference proteome</keyword>
<evidence type="ECO:0000313" key="1">
    <source>
        <dbReference type="EMBL" id="GKX56674.1"/>
    </source>
</evidence>
<reference evidence="1" key="1">
    <citation type="submission" date="2022-06" db="EMBL/GenBank/DDBJ databases">
        <title>Draft genome sequences of Leminorella grimontii str. JCM5902.</title>
        <authorList>
            <person name="Wakabayashi Y."/>
            <person name="Kojima K."/>
        </authorList>
    </citation>
    <scope>NUCLEOTIDE SEQUENCE</scope>
    <source>
        <strain evidence="1">JCM 5902</strain>
    </source>
</reference>
<dbReference type="Proteomes" id="UP001058124">
    <property type="component" value="Unassembled WGS sequence"/>
</dbReference>
<organism evidence="1 2">
    <name type="scientific">Leminorella grimontii</name>
    <dbReference type="NCBI Taxonomy" id="82981"/>
    <lineage>
        <taxon>Bacteria</taxon>
        <taxon>Pseudomonadati</taxon>
        <taxon>Pseudomonadota</taxon>
        <taxon>Gammaproteobacteria</taxon>
        <taxon>Enterobacterales</taxon>
        <taxon>Budviciaceae</taxon>
        <taxon>Leminorella</taxon>
    </lineage>
</organism>
<comment type="caution">
    <text evidence="1">The sequence shown here is derived from an EMBL/GenBank/DDBJ whole genome shotgun (WGS) entry which is preliminary data.</text>
</comment>
<evidence type="ECO:0000313" key="2">
    <source>
        <dbReference type="Proteomes" id="UP001058124"/>
    </source>
</evidence>
<name>A0AAV5N6I8_9GAMM</name>